<feature type="chain" id="PRO_5007071570" description="DUF4139 domain-containing protein" evidence="2">
    <location>
        <begin position="27"/>
        <end position="515"/>
    </location>
</feature>
<evidence type="ECO:0000313" key="5">
    <source>
        <dbReference type="Proteomes" id="UP000218890"/>
    </source>
</evidence>
<dbReference type="RefSeq" id="WP_096406569.1">
    <property type="nucleotide sequence ID" value="NZ_AP017372.2"/>
</dbReference>
<evidence type="ECO:0000259" key="3">
    <source>
        <dbReference type="Pfam" id="PF13598"/>
    </source>
</evidence>
<dbReference type="PANTHER" id="PTHR38075:SF1">
    <property type="entry name" value="DUF4139 DOMAIN-CONTAINING PROTEIN"/>
    <property type="match status" value="1"/>
</dbReference>
<evidence type="ECO:0000313" key="4">
    <source>
        <dbReference type="EMBL" id="BAU56556.1"/>
    </source>
</evidence>
<reference evidence="4" key="1">
    <citation type="submission" date="2016-02" db="EMBL/GenBank/DDBJ databases">
        <title>Halorhodospira halochloris DSM-1059 complete genome, version 2.</title>
        <authorList>
            <person name="Tsukatani Y."/>
        </authorList>
    </citation>
    <scope>NUCLEOTIDE SEQUENCE</scope>
    <source>
        <strain evidence="4">DSM 1059</strain>
    </source>
</reference>
<dbReference type="Proteomes" id="UP000218890">
    <property type="component" value="Chromosome"/>
</dbReference>
<protein>
    <recommendedName>
        <fullName evidence="3">DUF4139 domain-containing protein</fullName>
    </recommendedName>
</protein>
<proteinExistence type="predicted"/>
<evidence type="ECO:0000256" key="1">
    <source>
        <dbReference type="SAM" id="MobiDB-lite"/>
    </source>
</evidence>
<dbReference type="Pfam" id="PF13598">
    <property type="entry name" value="DUF4139"/>
    <property type="match status" value="1"/>
</dbReference>
<accession>A0A0X8X6M4</accession>
<gene>
    <name evidence="4" type="ORF">HH1059_24800</name>
</gene>
<dbReference type="InterPro" id="IPR037291">
    <property type="entry name" value="DUF4139"/>
</dbReference>
<dbReference type="EMBL" id="AP017372">
    <property type="protein sequence ID" value="BAU56556.1"/>
    <property type="molecule type" value="Genomic_DNA"/>
</dbReference>
<feature type="region of interest" description="Disordered" evidence="1">
    <location>
        <begin position="296"/>
        <end position="322"/>
    </location>
</feature>
<keyword evidence="2" id="KW-0732">Signal</keyword>
<keyword evidence="5" id="KW-1185">Reference proteome</keyword>
<name>A0A0X8X6M4_HALHR</name>
<feature type="region of interest" description="Disordered" evidence="1">
    <location>
        <begin position="31"/>
        <end position="60"/>
    </location>
</feature>
<dbReference type="OrthoDB" id="9799209at2"/>
<feature type="signal peptide" evidence="2">
    <location>
        <begin position="1"/>
        <end position="26"/>
    </location>
</feature>
<sequence>MPRHMKNILSRSLATFILCYALAATAFGDDNTSAEPQAAPAQSEQANGQDDANGVETAPAEFDDSPFEARELPAGVGEVISDRHTLRARSAKVYLQGPAVISEKREIGLPDGRARLVVQNIPREIDISSVRIASDHDPALIGSSYTSGDLSKERLLRAHTGNSIYIKPDSSASDKDWQQAQLLGFDTDYLIVVLAERAKTIPRQAGIKIAFPQPSAELHGSPTVELDLDSQRGGSKPVTISYLSGGLEWQPHYQIIRSTEDDQLRVKALARVENQTEMDFRAVDLTFVSAANPTSAAASSNLSSQPTTKPSGLTGEAAGDGRAYSLDDGQKLLAGRSYNLKLDSFVVDDGNTSYQLHGNAAANQQSGLEIKAIKIVNWTAEQNLPSGLADIYTAPDLQFRQRSKLPDTASGEEVSIPVGSSEDVTATRNLAHPYDRPIDAATDEIEWEIVVNNNASERKEVTLKEQIPSDLPAEWEILESSHETELETANTAIWQIELGEGEQKTINYRARINHK</sequence>
<feature type="compositionally biased region" description="Low complexity" evidence="1">
    <location>
        <begin position="33"/>
        <end position="46"/>
    </location>
</feature>
<evidence type="ECO:0000256" key="2">
    <source>
        <dbReference type="SAM" id="SignalP"/>
    </source>
</evidence>
<dbReference type="AlphaFoldDB" id="A0A0X8X6M4"/>
<organism evidence="4 5">
    <name type="scientific">Halorhodospira halochloris</name>
    <name type="common">Ectothiorhodospira halochloris</name>
    <dbReference type="NCBI Taxonomy" id="1052"/>
    <lineage>
        <taxon>Bacteria</taxon>
        <taxon>Pseudomonadati</taxon>
        <taxon>Pseudomonadota</taxon>
        <taxon>Gammaproteobacteria</taxon>
        <taxon>Chromatiales</taxon>
        <taxon>Ectothiorhodospiraceae</taxon>
        <taxon>Halorhodospira</taxon>
    </lineage>
</organism>
<feature type="domain" description="DUF4139" evidence="3">
    <location>
        <begin position="238"/>
        <end position="514"/>
    </location>
</feature>
<dbReference type="KEGG" id="hhk:HH1059_24800"/>
<dbReference type="PANTHER" id="PTHR38075">
    <property type="entry name" value="DUF4139 DOMAIN-CONTAINING PROTEIN"/>
    <property type="match status" value="1"/>
</dbReference>